<dbReference type="EMBL" id="KQ257470">
    <property type="protein sequence ID" value="KNC96180.1"/>
    <property type="molecule type" value="Genomic_DNA"/>
</dbReference>
<feature type="region of interest" description="Disordered" evidence="1">
    <location>
        <begin position="460"/>
        <end position="490"/>
    </location>
</feature>
<evidence type="ECO:0000313" key="4">
    <source>
        <dbReference type="Proteomes" id="UP000053201"/>
    </source>
</evidence>
<dbReference type="Proteomes" id="UP000053201">
    <property type="component" value="Unassembled WGS sequence"/>
</dbReference>
<name>A0A0L0H3X5_SPIPD</name>
<gene>
    <name evidence="3" type="ORF">SPPG_08335</name>
</gene>
<organism evidence="3 4">
    <name type="scientific">Spizellomyces punctatus (strain DAOM BR117)</name>
    <dbReference type="NCBI Taxonomy" id="645134"/>
    <lineage>
        <taxon>Eukaryota</taxon>
        <taxon>Fungi</taxon>
        <taxon>Fungi incertae sedis</taxon>
        <taxon>Chytridiomycota</taxon>
        <taxon>Chytridiomycota incertae sedis</taxon>
        <taxon>Chytridiomycetes</taxon>
        <taxon>Spizellomycetales</taxon>
        <taxon>Spizellomycetaceae</taxon>
        <taxon>Spizellomyces</taxon>
    </lineage>
</organism>
<keyword evidence="2" id="KW-1133">Transmembrane helix</keyword>
<feature type="transmembrane region" description="Helical" evidence="2">
    <location>
        <begin position="112"/>
        <end position="131"/>
    </location>
</feature>
<dbReference type="InParanoid" id="A0A0L0H3X5"/>
<reference evidence="3 4" key="1">
    <citation type="submission" date="2009-08" db="EMBL/GenBank/DDBJ databases">
        <title>The Genome Sequence of Spizellomyces punctatus strain DAOM BR117.</title>
        <authorList>
            <consortium name="The Broad Institute Genome Sequencing Platform"/>
            <person name="Russ C."/>
            <person name="Cuomo C."/>
            <person name="Shea T."/>
            <person name="Young S.K."/>
            <person name="Zeng Q."/>
            <person name="Koehrsen M."/>
            <person name="Haas B."/>
            <person name="Borodovsky M."/>
            <person name="Guigo R."/>
            <person name="Alvarado L."/>
            <person name="Berlin A."/>
            <person name="Bochicchio J."/>
            <person name="Borenstein D."/>
            <person name="Chapman S."/>
            <person name="Chen Z."/>
            <person name="Engels R."/>
            <person name="Freedman E."/>
            <person name="Gellesch M."/>
            <person name="Goldberg J."/>
            <person name="Griggs A."/>
            <person name="Gujja S."/>
            <person name="Heiman D."/>
            <person name="Hepburn T."/>
            <person name="Howarth C."/>
            <person name="Jen D."/>
            <person name="Larson L."/>
            <person name="Lewis B."/>
            <person name="Mehta T."/>
            <person name="Park D."/>
            <person name="Pearson M."/>
            <person name="Roberts A."/>
            <person name="Saif S."/>
            <person name="Shenoy N."/>
            <person name="Sisk P."/>
            <person name="Stolte C."/>
            <person name="Sykes S."/>
            <person name="Thomson T."/>
            <person name="Walk T."/>
            <person name="White J."/>
            <person name="Yandava C."/>
            <person name="Burger G."/>
            <person name="Gray M.W."/>
            <person name="Holland P.W.H."/>
            <person name="King N."/>
            <person name="Lang F.B.F."/>
            <person name="Roger A.J."/>
            <person name="Ruiz-Trillo I."/>
            <person name="Lander E."/>
            <person name="Nusbaum C."/>
        </authorList>
    </citation>
    <scope>NUCLEOTIDE SEQUENCE [LARGE SCALE GENOMIC DNA]</scope>
    <source>
        <strain evidence="3 4">DAOM BR117</strain>
    </source>
</reference>
<proteinExistence type="predicted"/>
<accession>A0A0L0H3X5</accession>
<feature type="transmembrane region" description="Helical" evidence="2">
    <location>
        <begin position="56"/>
        <end position="79"/>
    </location>
</feature>
<evidence type="ECO:0000256" key="1">
    <source>
        <dbReference type="SAM" id="MobiDB-lite"/>
    </source>
</evidence>
<dbReference type="AlphaFoldDB" id="A0A0L0H3X5"/>
<keyword evidence="2" id="KW-0472">Membrane</keyword>
<evidence type="ECO:0000256" key="2">
    <source>
        <dbReference type="SAM" id="Phobius"/>
    </source>
</evidence>
<dbReference type="GeneID" id="27691504"/>
<protein>
    <submittedName>
        <fullName evidence="3">Uncharacterized protein</fullName>
    </submittedName>
</protein>
<evidence type="ECO:0000313" key="3">
    <source>
        <dbReference type="EMBL" id="KNC96180.1"/>
    </source>
</evidence>
<sequence>MPLNTSPPTCFYTHPPTRPWRRIHESIESMSWGIVCIVHAWLLASGTRSSAFTTLIKGTGIAFTVIGGLLMLLSLLWLVMRVTGMIGYREVKALGDGIVGVGVECDKGLTRAVRLAFGYVFMGSGALVGAIDNYAAASMATVLLLCGIACLFSCKDEDRPVIVLDCDRGSHPKQFISAKTGEIESSAKLRKPVKYAVVPSSYFVVQEEFTCPCKVAKQQQCRFTGKYTQAELVCIACYEAQRMNITHVWMADLCVGTVIDGSHECCGLSNKDQARLIDGRPARIFQNARAVIFPVLACPCAAHNILFPKPWKQRIFDALRGKLKVSLHATHSTPSGNVTTTCVHHLTTSLDTRLSHPSALQELLYARKISIVAAGRHHTSANPDIPNDPSTISTRTTHFQTWFTNVSKTLVSWRKASALSLYLELDRRYTHLQSPKSFDSTVLETQEYTILKHLRDILHSKPAGSVSPQPPSRRVPSSPKPLHVPAIHPY</sequence>
<dbReference type="VEuPathDB" id="FungiDB:SPPG_08335"/>
<dbReference type="RefSeq" id="XP_016604220.1">
    <property type="nucleotide sequence ID" value="XM_016756492.1"/>
</dbReference>
<keyword evidence="4" id="KW-1185">Reference proteome</keyword>
<keyword evidence="2" id="KW-0812">Transmembrane</keyword>